<keyword evidence="1" id="KW-0378">Hydrolase</keyword>
<protein>
    <recommendedName>
        <fullName evidence="7">ATP-dependent helicase IRC3</fullName>
    </recommendedName>
</protein>
<reference evidence="5 6" key="1">
    <citation type="submission" date="2024-03" db="EMBL/GenBank/DDBJ databases">
        <authorList>
            <person name="Brejova B."/>
        </authorList>
    </citation>
    <scope>NUCLEOTIDE SEQUENCE [LARGE SCALE GENOMIC DNA]</scope>
    <source>
        <strain evidence="5 6">CBS 14171</strain>
    </source>
</reference>
<dbReference type="PROSITE" id="PS51194">
    <property type="entry name" value="HELICASE_CTER"/>
    <property type="match status" value="1"/>
</dbReference>
<dbReference type="SMART" id="SM00487">
    <property type="entry name" value="DEXDc"/>
    <property type="match status" value="1"/>
</dbReference>
<name>A0ABP0ZD02_9ASCO</name>
<dbReference type="GeneID" id="92205475"/>
<dbReference type="InterPro" id="IPR027417">
    <property type="entry name" value="P-loop_NTPase"/>
</dbReference>
<dbReference type="PROSITE" id="PS51192">
    <property type="entry name" value="HELICASE_ATP_BIND_1"/>
    <property type="match status" value="1"/>
</dbReference>
<dbReference type="Pfam" id="PF00271">
    <property type="entry name" value="Helicase_C"/>
    <property type="match status" value="1"/>
</dbReference>
<dbReference type="InterPro" id="IPR001650">
    <property type="entry name" value="Helicase_C-like"/>
</dbReference>
<dbReference type="SMART" id="SM00490">
    <property type="entry name" value="HELICc"/>
    <property type="match status" value="1"/>
</dbReference>
<dbReference type="InterPro" id="IPR006935">
    <property type="entry name" value="Helicase/UvrB_N"/>
</dbReference>
<dbReference type="Proteomes" id="UP001497383">
    <property type="component" value="Chromosome 1"/>
</dbReference>
<feature type="domain" description="Helicase C-terminal" evidence="4">
    <location>
        <begin position="314"/>
        <end position="476"/>
    </location>
</feature>
<proteinExistence type="predicted"/>
<dbReference type="Gene3D" id="3.40.50.300">
    <property type="entry name" value="P-loop containing nucleotide triphosphate hydrolases"/>
    <property type="match status" value="2"/>
</dbReference>
<feature type="compositionally biased region" description="Acidic residues" evidence="2">
    <location>
        <begin position="457"/>
        <end position="473"/>
    </location>
</feature>
<feature type="domain" description="Helicase ATP-binding" evidence="3">
    <location>
        <begin position="93"/>
        <end position="256"/>
    </location>
</feature>
<dbReference type="InterPro" id="IPR050742">
    <property type="entry name" value="Helicase_Restrict-Modif_Enz"/>
</dbReference>
<feature type="region of interest" description="Disordered" evidence="2">
    <location>
        <begin position="447"/>
        <end position="477"/>
    </location>
</feature>
<dbReference type="InterPro" id="IPR014001">
    <property type="entry name" value="Helicase_ATP-bd"/>
</dbReference>
<evidence type="ECO:0000256" key="1">
    <source>
        <dbReference type="ARBA" id="ARBA00022806"/>
    </source>
</evidence>
<dbReference type="PANTHER" id="PTHR47396">
    <property type="entry name" value="TYPE I RESTRICTION ENZYME ECOKI R PROTEIN"/>
    <property type="match status" value="1"/>
</dbReference>
<evidence type="ECO:0008006" key="7">
    <source>
        <dbReference type="Google" id="ProtNLM"/>
    </source>
</evidence>
<keyword evidence="1" id="KW-0547">Nucleotide-binding</keyword>
<keyword evidence="1" id="KW-0347">Helicase</keyword>
<dbReference type="RefSeq" id="XP_066827217.1">
    <property type="nucleotide sequence ID" value="XM_066972827.1"/>
</dbReference>
<dbReference type="Pfam" id="PF04851">
    <property type="entry name" value="ResIII"/>
    <property type="match status" value="1"/>
</dbReference>
<evidence type="ECO:0000313" key="6">
    <source>
        <dbReference type="Proteomes" id="UP001497383"/>
    </source>
</evidence>
<evidence type="ECO:0000259" key="4">
    <source>
        <dbReference type="PROSITE" id="PS51194"/>
    </source>
</evidence>
<gene>
    <name evidence="5" type="ORF">LODBEIA_P02790</name>
</gene>
<keyword evidence="6" id="KW-1185">Reference proteome</keyword>
<dbReference type="CDD" id="cd18032">
    <property type="entry name" value="DEXHc_RE_I_III_res"/>
    <property type="match status" value="1"/>
</dbReference>
<sequence>MLRSVPFKLLPSSVYLRIFARAVQTRCFCRASYLLKLAAVQQIPLQTGVDYRNLDETHLSTIKDKDVQELSVKLDAEFELRDYQKDAIESITQALKRGVRKPAVVVATGGGKTVIFSSLLKKLEPTNAGNGTKVLILAHTQELIKQAVDKIRMINPDLRVGIEMRKLKAGPLDDVVVASVQTLRMAQRLQRFDPSEFKSIIIDECHHAPATSYVKILDHFRALEKESHLSVIGFTATFARFDEVSLGKIFDEIVFLRSLETMIEAGELVRPVIKSAVISDLKLSNLRRSRGDYDTGELYEQMVEVGVNEQVVLSYMQLVEKTGSKSTLVFCVNVEHCQELCSMFQSHGIEAQYVTGQTSKSERAALVEDFKMGRISVLCNVEVFTEGTDMPNIDSIILARPTLSKPLVAQSIGRGLRLHKNKTSCHIVDLVGNTVDGIDVAPTLSGDSLSPRKKLADEEEVEGEEEEEEEEEKEFDKELTARSRQLAVARLLNLHKKNILTLKEQKLLFAIPNNWFFDKELIRSVMLKNRYPWTPIVFDKVWGLQVQGATYFLLKKLETAGESPTFEITLREHGSDSAQVVCRNSNLLQALNELRESFPNDLDYAEKQNTFARKPSRKQVAALTQSLSGAIDRYIARNNLDVSHQELKSAVEEALQGEKLAMVTRLFFAFRYNGRTDYELIKGRRLMDKAMTIIKERN</sequence>
<evidence type="ECO:0000256" key="2">
    <source>
        <dbReference type="SAM" id="MobiDB-lite"/>
    </source>
</evidence>
<organism evidence="5 6">
    <name type="scientific">Lodderomyces beijingensis</name>
    <dbReference type="NCBI Taxonomy" id="1775926"/>
    <lineage>
        <taxon>Eukaryota</taxon>
        <taxon>Fungi</taxon>
        <taxon>Dikarya</taxon>
        <taxon>Ascomycota</taxon>
        <taxon>Saccharomycotina</taxon>
        <taxon>Pichiomycetes</taxon>
        <taxon>Debaryomycetaceae</taxon>
        <taxon>Candida/Lodderomyces clade</taxon>
        <taxon>Lodderomyces</taxon>
    </lineage>
</organism>
<keyword evidence="1" id="KW-0067">ATP-binding</keyword>
<evidence type="ECO:0000259" key="3">
    <source>
        <dbReference type="PROSITE" id="PS51192"/>
    </source>
</evidence>
<dbReference type="SUPFAM" id="SSF52540">
    <property type="entry name" value="P-loop containing nucleoside triphosphate hydrolases"/>
    <property type="match status" value="1"/>
</dbReference>
<accession>A0ABP0ZD02</accession>
<dbReference type="EMBL" id="OZ022405">
    <property type="protein sequence ID" value="CAK9435552.1"/>
    <property type="molecule type" value="Genomic_DNA"/>
</dbReference>
<evidence type="ECO:0000313" key="5">
    <source>
        <dbReference type="EMBL" id="CAK9435552.1"/>
    </source>
</evidence>
<dbReference type="CDD" id="cd18799">
    <property type="entry name" value="SF2_C_EcoAI-like"/>
    <property type="match status" value="1"/>
</dbReference>
<dbReference type="PANTHER" id="PTHR47396:SF1">
    <property type="entry name" value="ATP-DEPENDENT HELICASE IRC3-RELATED"/>
    <property type="match status" value="1"/>
</dbReference>